<reference evidence="1 2" key="1">
    <citation type="submission" date="2018-02" db="EMBL/GenBank/DDBJ databases">
        <title>Draft genome sequencing of Burkholderia cepacia Y14-15.</title>
        <authorList>
            <person name="Zheng B.-X."/>
        </authorList>
    </citation>
    <scope>NUCLEOTIDE SEQUENCE [LARGE SCALE GENOMIC DNA]</scope>
    <source>
        <strain evidence="1 2">Y14-15</strain>
    </source>
</reference>
<comment type="caution">
    <text evidence="1">The sequence shown here is derived from an EMBL/GenBank/DDBJ whole genome shotgun (WGS) entry which is preliminary data.</text>
</comment>
<organism evidence="1 2">
    <name type="scientific">Burkholderia cepacia</name>
    <name type="common">Pseudomonas cepacia</name>
    <dbReference type="NCBI Taxonomy" id="292"/>
    <lineage>
        <taxon>Bacteria</taxon>
        <taxon>Pseudomonadati</taxon>
        <taxon>Pseudomonadota</taxon>
        <taxon>Betaproteobacteria</taxon>
        <taxon>Burkholderiales</taxon>
        <taxon>Burkholderiaceae</taxon>
        <taxon>Burkholderia</taxon>
        <taxon>Burkholderia cepacia complex</taxon>
    </lineage>
</organism>
<dbReference type="Proteomes" id="UP000238206">
    <property type="component" value="Unassembled WGS sequence"/>
</dbReference>
<dbReference type="AlphaFoldDB" id="A0A2S8INC1"/>
<name>A0A2S8INC1_BURCE</name>
<sequence>MNSELHSSYYSGIAYVMYYGSSFNGKKKWLFKTEATADVEVVLDNKYFRDWPAVSIRAGNYTSRDDVGEITGAAYVGPGTNGTCQVVDPVKPPPPPISINVTAPNWNLGELPRGDGEKSFTNSTDRLCFAYSGAAVNGRKFVINASSANGVVNNRYLLKNLTDASQTVPYSLRLSGTNTVSLPNAGNTAISFDATGTTCFVPTFKTSVDRLVKDGNYNDVLTFTVVTKS</sequence>
<dbReference type="EMBL" id="PUIQ01000025">
    <property type="protein sequence ID" value="PQP16281.1"/>
    <property type="molecule type" value="Genomic_DNA"/>
</dbReference>
<gene>
    <name evidence="1" type="ORF">C5615_20045</name>
</gene>
<protein>
    <submittedName>
        <fullName evidence="1">Uncharacterized protein</fullName>
    </submittedName>
</protein>
<evidence type="ECO:0000313" key="1">
    <source>
        <dbReference type="EMBL" id="PQP16281.1"/>
    </source>
</evidence>
<proteinExistence type="predicted"/>
<evidence type="ECO:0000313" key="2">
    <source>
        <dbReference type="Proteomes" id="UP000238206"/>
    </source>
</evidence>
<accession>A0A2S8INC1</accession>